<evidence type="ECO:0000313" key="4">
    <source>
        <dbReference type="EMBL" id="KAK9143781.1"/>
    </source>
</evidence>
<evidence type="ECO:0000313" key="5">
    <source>
        <dbReference type="Proteomes" id="UP001420932"/>
    </source>
</evidence>
<evidence type="ECO:0000259" key="3">
    <source>
        <dbReference type="PROSITE" id="PS50157"/>
    </source>
</evidence>
<evidence type="ECO:0000256" key="2">
    <source>
        <dbReference type="SAM" id="MobiDB-lite"/>
    </source>
</evidence>
<dbReference type="PANTHER" id="PTHR36055">
    <property type="entry name" value="C2H2-LIKE ZINC FINGER PROTEIN"/>
    <property type="match status" value="1"/>
</dbReference>
<name>A0AAP0K0X7_9MAGN</name>
<proteinExistence type="predicted"/>
<comment type="caution">
    <text evidence="4">The sequence shown here is derived from an EMBL/GenBank/DDBJ whole genome shotgun (WGS) entry which is preliminary data.</text>
</comment>
<accession>A0AAP0K0X7</accession>
<keyword evidence="1" id="KW-0862">Zinc</keyword>
<feature type="compositionally biased region" description="Polar residues" evidence="2">
    <location>
        <begin position="431"/>
        <end position="440"/>
    </location>
</feature>
<dbReference type="SMART" id="SM00355">
    <property type="entry name" value="ZnF_C2H2"/>
    <property type="match status" value="1"/>
</dbReference>
<feature type="region of interest" description="Disordered" evidence="2">
    <location>
        <begin position="360"/>
        <end position="471"/>
    </location>
</feature>
<feature type="compositionally biased region" description="Basic and acidic residues" evidence="2">
    <location>
        <begin position="13"/>
        <end position="22"/>
    </location>
</feature>
<sequence>MSVAKLNSIGSRDPMKSISKLEDGNDSLDNFIRQAIGKEPTNSFSRAGDSPVQWIQLLQALDQQDLPGWPLLSPPKVQMQKCDKCNREFCSPINYRRHIRVHRRSLNVSKDFPKNREFLAAFWDKLSLDEAKEIVSFDNVKLEEVPGSSIMKALTSFIRKPGFSSLPQVYVKAGAALLDVIQSRASRFPIPSEELFSILDDASEKTFLCAGTALSLHKFVFDGEAGKIGLEMRNLVACTSFLVEQKLVEGWLADKDAEALRCHKLLVEEEEAAQKRQADLLERKRLKKLRQKEQRAKEHVDGNGPELNEVSVDSLEHATLHATEPLSHIQMLHSDTAQQSLDAVHLAIIDEVDARCDSEFDDRPVNTVSGTANSGNYPSVENQTQQGSSRWRRPASIARNGTANGFHLAQNNPPSKLGTVQKHGVHRDQQRATTSVNGQKVWTRKTKLDNDADDSHSRVQRELGDQPDEKEPELLIGSISVVLVGDCNGCGQSDVQQFAVGSETELTRSRGAQVPFKPDPHQSDVSRARSKLWRPLGKQGAAVHNNQREADGSRDCFKPAEQSVRNEIVVHHDCCVVNGTDSHIEKEVADPRERVLFCRGAAEVFLRQRWKEAIASEHVKLVLSPQAEPPDSDCCDPSILCSAENRQSIVEPLATKAKFRGKAEKGGQLKYIPKQRNNT</sequence>
<keyword evidence="1" id="KW-0479">Metal-binding</keyword>
<organism evidence="4 5">
    <name type="scientific">Stephania yunnanensis</name>
    <dbReference type="NCBI Taxonomy" id="152371"/>
    <lineage>
        <taxon>Eukaryota</taxon>
        <taxon>Viridiplantae</taxon>
        <taxon>Streptophyta</taxon>
        <taxon>Embryophyta</taxon>
        <taxon>Tracheophyta</taxon>
        <taxon>Spermatophyta</taxon>
        <taxon>Magnoliopsida</taxon>
        <taxon>Ranunculales</taxon>
        <taxon>Menispermaceae</taxon>
        <taxon>Menispermoideae</taxon>
        <taxon>Cissampelideae</taxon>
        <taxon>Stephania</taxon>
    </lineage>
</organism>
<dbReference type="Proteomes" id="UP001420932">
    <property type="component" value="Unassembled WGS sequence"/>
</dbReference>
<feature type="compositionally biased region" description="Basic and acidic residues" evidence="2">
    <location>
        <begin position="446"/>
        <end position="471"/>
    </location>
</feature>
<evidence type="ECO:0000256" key="1">
    <source>
        <dbReference type="PROSITE-ProRule" id="PRU00042"/>
    </source>
</evidence>
<dbReference type="PROSITE" id="PS00028">
    <property type="entry name" value="ZINC_FINGER_C2H2_1"/>
    <property type="match status" value="1"/>
</dbReference>
<feature type="compositionally biased region" description="Polar residues" evidence="2">
    <location>
        <begin position="366"/>
        <end position="389"/>
    </location>
</feature>
<feature type="region of interest" description="Disordered" evidence="2">
    <location>
        <begin position="1"/>
        <end position="22"/>
    </location>
</feature>
<feature type="compositionally biased region" description="Polar residues" evidence="2">
    <location>
        <begin position="399"/>
        <end position="414"/>
    </location>
</feature>
<dbReference type="GO" id="GO:0008270">
    <property type="term" value="F:zinc ion binding"/>
    <property type="evidence" value="ECO:0007669"/>
    <property type="project" value="UniProtKB-KW"/>
</dbReference>
<dbReference type="AlphaFoldDB" id="A0AAP0K0X7"/>
<feature type="domain" description="C2H2-type" evidence="3">
    <location>
        <begin position="80"/>
        <end position="102"/>
    </location>
</feature>
<dbReference type="PANTHER" id="PTHR36055:SF1">
    <property type="entry name" value="C2H2-LIKE ZINC FINGER PROTEIN"/>
    <property type="match status" value="1"/>
</dbReference>
<reference evidence="4 5" key="1">
    <citation type="submission" date="2024-01" db="EMBL/GenBank/DDBJ databases">
        <title>Genome assemblies of Stephania.</title>
        <authorList>
            <person name="Yang L."/>
        </authorList>
    </citation>
    <scope>NUCLEOTIDE SEQUENCE [LARGE SCALE GENOMIC DNA]</scope>
    <source>
        <strain evidence="4">YNDBR</strain>
        <tissue evidence="4">Leaf</tissue>
    </source>
</reference>
<keyword evidence="5" id="KW-1185">Reference proteome</keyword>
<protein>
    <recommendedName>
        <fullName evidence="3">C2H2-type domain-containing protein</fullName>
    </recommendedName>
</protein>
<keyword evidence="1" id="KW-0863">Zinc-finger</keyword>
<dbReference type="PROSITE" id="PS50157">
    <property type="entry name" value="ZINC_FINGER_C2H2_2"/>
    <property type="match status" value="1"/>
</dbReference>
<dbReference type="EMBL" id="JBBNAF010000005">
    <property type="protein sequence ID" value="KAK9143781.1"/>
    <property type="molecule type" value="Genomic_DNA"/>
</dbReference>
<gene>
    <name evidence="4" type="ORF">Syun_013181</name>
</gene>
<dbReference type="InterPro" id="IPR013087">
    <property type="entry name" value="Znf_C2H2_type"/>
</dbReference>